<dbReference type="RefSeq" id="WP_013175026.1">
    <property type="nucleotide sequence ID" value="NC_014220.1"/>
</dbReference>
<dbReference type="eggNOG" id="COG1293">
    <property type="taxonomic scope" value="Bacteria"/>
</dbReference>
<evidence type="ECO:0000313" key="7">
    <source>
        <dbReference type="EMBL" id="ADI01624.1"/>
    </source>
</evidence>
<protein>
    <recommendedName>
        <fullName evidence="5">Rqc2 homolog RqcH</fullName>
        <shortName evidence="5">RqcH</shortName>
    </recommendedName>
</protein>
<dbReference type="InterPro" id="IPR043682">
    <property type="entry name" value="RqcH_bacterial"/>
</dbReference>
<comment type="function">
    <text evidence="5">Key component of the ribosome quality control system (RQC), a ribosome-associated complex that mediates the extraction of incompletely synthesized nascent chains from stalled ribosomes and their subsequent degradation. RqcH recruits Ala-charged tRNA, and with RqcP directs the elongation of stalled nascent chains on 50S ribosomal subunits, leading to non-templated C-terminal alanine extensions (Ala tail). The Ala tail promotes nascent chain degradation. May add between 1 and at least 8 Ala residues. Binds to stalled 50S ribosomal subunits.</text>
</comment>
<comment type="similarity">
    <text evidence="5">Belongs to the NEMF family.</text>
</comment>
<evidence type="ECO:0000256" key="5">
    <source>
        <dbReference type="HAMAP-Rule" id="MF_00844"/>
    </source>
</evidence>
<keyword evidence="2 5" id="KW-0699">rRNA-binding</keyword>
<comment type="subunit">
    <text evidence="5">Associates with stalled 50S ribosomal subunits. Binds to RqcP.</text>
</comment>
<reference evidence="7 8" key="2">
    <citation type="journal article" date="2010" name="Stand. Genomic Sci.">
        <title>Complete genome sequence of Syntrophothermus lipocalidus type strain (TGB-C1).</title>
        <authorList>
            <person name="Djao O.D."/>
            <person name="Zhang X."/>
            <person name="Lucas S."/>
            <person name="Lapidus A."/>
            <person name="Del Rio T.G."/>
            <person name="Nolan M."/>
            <person name="Tice H."/>
            <person name="Cheng J.F."/>
            <person name="Han C."/>
            <person name="Tapia R."/>
            <person name="Goodwin L."/>
            <person name="Pitluck S."/>
            <person name="Liolios K."/>
            <person name="Ivanova N."/>
            <person name="Mavromatis K."/>
            <person name="Mikhailova N."/>
            <person name="Ovchinnikova G."/>
            <person name="Pati A."/>
            <person name="Brambilla E."/>
            <person name="Chen A."/>
            <person name="Palaniappan K."/>
            <person name="Land M."/>
            <person name="Hauser L."/>
            <person name="Chang Y.J."/>
            <person name="Jeffries C.D."/>
            <person name="Rohde M."/>
            <person name="Sikorski J."/>
            <person name="Spring S."/>
            <person name="Goker M."/>
            <person name="Detter J.C."/>
            <person name="Woyke T."/>
            <person name="Bristow J."/>
            <person name="Eisen J.A."/>
            <person name="Markowitz V."/>
            <person name="Hugenholtz P."/>
            <person name="Kyrpides N.C."/>
            <person name="Klenk H.P."/>
        </authorList>
    </citation>
    <scope>NUCLEOTIDE SEQUENCE [LARGE SCALE GENOMIC DNA]</scope>
    <source>
        <strain evidence="8">DSM 12680 / TGB-C1</strain>
    </source>
</reference>
<feature type="domain" description="NFACT RNA-binding" evidence="6">
    <location>
        <begin position="467"/>
        <end position="564"/>
    </location>
</feature>
<dbReference type="PANTHER" id="PTHR15239">
    <property type="entry name" value="NUCLEAR EXPORT MEDIATOR FACTOR NEMF"/>
    <property type="match status" value="1"/>
</dbReference>
<dbReference type="KEGG" id="slp:Slip_0844"/>
<dbReference type="Pfam" id="PF05833">
    <property type="entry name" value="NFACT_N"/>
    <property type="match status" value="1"/>
</dbReference>
<evidence type="ECO:0000313" key="8">
    <source>
        <dbReference type="Proteomes" id="UP000000378"/>
    </source>
</evidence>
<dbReference type="GO" id="GO:0000049">
    <property type="term" value="F:tRNA binding"/>
    <property type="evidence" value="ECO:0007669"/>
    <property type="project" value="UniProtKB-UniRule"/>
</dbReference>
<dbReference type="OrthoDB" id="9766163at2"/>
<organism evidence="7 8">
    <name type="scientific">Syntrophothermus lipocalidus (strain DSM 12680 / TGB-C1)</name>
    <dbReference type="NCBI Taxonomy" id="643648"/>
    <lineage>
        <taxon>Bacteria</taxon>
        <taxon>Bacillati</taxon>
        <taxon>Bacillota</taxon>
        <taxon>Clostridia</taxon>
        <taxon>Eubacteriales</taxon>
        <taxon>Syntrophomonadaceae</taxon>
        <taxon>Syntrophothermus</taxon>
    </lineage>
</organism>
<dbReference type="Pfam" id="PF05670">
    <property type="entry name" value="NFACT-R_1"/>
    <property type="match status" value="1"/>
</dbReference>
<dbReference type="Proteomes" id="UP000000378">
    <property type="component" value="Chromosome"/>
</dbReference>
<dbReference type="GO" id="GO:0019843">
    <property type="term" value="F:rRNA binding"/>
    <property type="evidence" value="ECO:0007669"/>
    <property type="project" value="UniProtKB-UniRule"/>
</dbReference>
<keyword evidence="8" id="KW-1185">Reference proteome</keyword>
<dbReference type="GO" id="GO:1990112">
    <property type="term" value="C:RQC complex"/>
    <property type="evidence" value="ECO:0007669"/>
    <property type="project" value="TreeGrafter"/>
</dbReference>
<keyword evidence="3 5" id="KW-0694">RNA-binding</keyword>
<evidence type="ECO:0000256" key="2">
    <source>
        <dbReference type="ARBA" id="ARBA00022730"/>
    </source>
</evidence>
<name>D7CLN9_SYNLT</name>
<evidence type="ECO:0000256" key="1">
    <source>
        <dbReference type="ARBA" id="ARBA00022555"/>
    </source>
</evidence>
<accession>D7CLN9</accession>
<dbReference type="AlphaFoldDB" id="D7CLN9"/>
<dbReference type="GO" id="GO:0072344">
    <property type="term" value="P:rescue of stalled ribosome"/>
    <property type="evidence" value="ECO:0007669"/>
    <property type="project" value="UniProtKB-UniRule"/>
</dbReference>
<keyword evidence="1 5" id="KW-0820">tRNA-binding</keyword>
<dbReference type="PANTHER" id="PTHR15239:SF6">
    <property type="entry name" value="RIBOSOME QUALITY CONTROL COMPLEX SUBUNIT NEMF"/>
    <property type="match status" value="1"/>
</dbReference>
<reference evidence="8" key="1">
    <citation type="journal article" date="2010" name="Stand. Genomic Sci.">
        <title>Complete genome sequence of Syntrophothermus lipocalidus type strain (TGB-C1T).</title>
        <authorList>
            <consortium name="US DOE Joint Genome Institute (JGI-PGF)"/>
            <person name="Djao O."/>
            <person name="Zhang X."/>
            <person name="Lucas S."/>
            <person name="Lapidus A."/>
            <person name="Glavina Del Rio T."/>
            <person name="Nolan M."/>
            <person name="Tice H."/>
            <person name="Cheng J."/>
            <person name="Han C."/>
            <person name="Tapia R."/>
            <person name="Goodwin L."/>
            <person name="Pitluck S."/>
            <person name="Liolios K."/>
            <person name="Ivanova N."/>
            <person name="Mavromatis K."/>
            <person name="Mikhailova N."/>
            <person name="Ovchinnikova G."/>
            <person name="Pati A."/>
            <person name="Brambilla E."/>
            <person name="Chen A."/>
            <person name="Palaniappan K."/>
            <person name="Land M."/>
            <person name="Hauser L."/>
            <person name="Chang Y."/>
            <person name="Jeffries C."/>
            <person name="Rohde M."/>
            <person name="Sikorski J."/>
            <person name="Spring S."/>
            <person name="Goker M."/>
            <person name="Detter J."/>
            <person name="Woyke T."/>
            <person name="Bristow J."/>
            <person name="Eisen J."/>
            <person name="Markowitz V."/>
            <person name="Hugenholtz P."/>
            <person name="Kyrpides N."/>
            <person name="Klenk H."/>
        </authorList>
    </citation>
    <scope>NUCLEOTIDE SEQUENCE [LARGE SCALE GENOMIC DNA]</scope>
    <source>
        <strain evidence="8">DSM 12680 / TGB-C1</strain>
    </source>
</reference>
<dbReference type="HOGENOM" id="CLU_022481_2_1_9"/>
<dbReference type="GO" id="GO:0043023">
    <property type="term" value="F:ribosomal large subunit binding"/>
    <property type="evidence" value="ECO:0007669"/>
    <property type="project" value="UniProtKB-UniRule"/>
</dbReference>
<dbReference type="InterPro" id="IPR051608">
    <property type="entry name" value="RQC_Subunit_NEMF"/>
</dbReference>
<dbReference type="EMBL" id="CP002048">
    <property type="protein sequence ID" value="ADI01624.1"/>
    <property type="molecule type" value="Genomic_DNA"/>
</dbReference>
<sequence length="602" mass="68885">MPFDGLTIAALCEELNPFLQGCRIDKILQPEKDEIVLSLRKPKGSKRLVISANPGWSRLHLTDERKENPATPFAFCMLLRKHLDGARVKEIVQVDSERVVNIRCEALNDFLEWKEKVLVCEFTGKHTNIILMDPETNLITDALKRFGPDSNSYREILPGHPYVPPPAQGKLEAENATYEEFAARLWETGDSSLNRGMFRVCAGISQFTARYICHRSGLDPDLPTDECGELELSKLFLTWRSLWEQAKNSRVNPTVLTGPRGVLEFSPFSLLPMASQEAGEEVLTFASVNQAVDYYFYHKLSQLRAYSYKTNLLRTLKAHLEKAYRKALLQEGDLVQAEKTFPYRTWGELLTAYGHQIEKGQTEVELIDFYTGESVTVGLLPHLTPIENAQRYFKLYAKGKAAALHAEKRLRETRQEIAYLESVQFALEQAETMDEIEEIAEELDREGYINKDKKRKARVKEERLQPRMFLSSDGYKILVGRNNLQNEQLTLKASGHNDLWLHAKDVPGSHVIVRLSKNIQSIHEVPDHTLEEAALLAAYFSKSRESDKVAVDYTFRNNVKKPKGSKPGMVVYDNYWTLYVNLKDPRLESLLRKEFKPEIDAD</sequence>
<evidence type="ECO:0000256" key="4">
    <source>
        <dbReference type="ARBA" id="ARBA00022917"/>
    </source>
</evidence>
<dbReference type="STRING" id="643648.Slip_0844"/>
<dbReference type="HAMAP" id="MF_00844_B">
    <property type="entry name" value="RqcH_B"/>
    <property type="match status" value="1"/>
</dbReference>
<evidence type="ECO:0000256" key="3">
    <source>
        <dbReference type="ARBA" id="ARBA00022884"/>
    </source>
</evidence>
<dbReference type="InterPro" id="IPR008532">
    <property type="entry name" value="NFACT_RNA-bd"/>
</dbReference>
<dbReference type="Gene3D" id="2.30.310.10">
    <property type="entry name" value="ibrinogen binding protein from staphylococcus aureus domain"/>
    <property type="match status" value="1"/>
</dbReference>
<evidence type="ECO:0000259" key="6">
    <source>
        <dbReference type="Pfam" id="PF05670"/>
    </source>
</evidence>
<gene>
    <name evidence="5" type="primary">rqcH</name>
    <name evidence="7" type="ordered locus">Slip_0844</name>
</gene>
<keyword evidence="4 5" id="KW-0648">Protein biosynthesis</keyword>
<proteinExistence type="inferred from homology"/>